<organism evidence="3">
    <name type="scientific">bioreactor metagenome</name>
    <dbReference type="NCBI Taxonomy" id="1076179"/>
    <lineage>
        <taxon>unclassified sequences</taxon>
        <taxon>metagenomes</taxon>
        <taxon>ecological metagenomes</taxon>
    </lineage>
</organism>
<evidence type="ECO:0000259" key="2">
    <source>
        <dbReference type="PROSITE" id="PS50943"/>
    </source>
</evidence>
<dbReference type="PANTHER" id="PTHR46797:SF1">
    <property type="entry name" value="METHYLPHOSPHONATE SYNTHASE"/>
    <property type="match status" value="1"/>
</dbReference>
<dbReference type="GO" id="GO:0003677">
    <property type="term" value="F:DNA binding"/>
    <property type="evidence" value="ECO:0007669"/>
    <property type="project" value="UniProtKB-KW"/>
</dbReference>
<feature type="domain" description="HTH cro/C1-type" evidence="2">
    <location>
        <begin position="10"/>
        <end position="64"/>
    </location>
</feature>
<dbReference type="AlphaFoldDB" id="A0A644Y8M4"/>
<dbReference type="Pfam" id="PF01381">
    <property type="entry name" value="HTH_3"/>
    <property type="match status" value="1"/>
</dbReference>
<protein>
    <recommendedName>
        <fullName evidence="2">HTH cro/C1-type domain-containing protein</fullName>
    </recommendedName>
</protein>
<dbReference type="SUPFAM" id="SSF51182">
    <property type="entry name" value="RmlC-like cupins"/>
    <property type="match status" value="1"/>
</dbReference>
<dbReference type="SMART" id="SM00530">
    <property type="entry name" value="HTH_XRE"/>
    <property type="match status" value="1"/>
</dbReference>
<dbReference type="EMBL" id="VSSQ01004384">
    <property type="protein sequence ID" value="MPM24972.1"/>
    <property type="molecule type" value="Genomic_DNA"/>
</dbReference>
<dbReference type="InterPro" id="IPR050807">
    <property type="entry name" value="TransReg_Diox_bact_type"/>
</dbReference>
<name>A0A644Y8M4_9ZZZZ</name>
<dbReference type="PROSITE" id="PS50943">
    <property type="entry name" value="HTH_CROC1"/>
    <property type="match status" value="1"/>
</dbReference>
<comment type="caution">
    <text evidence="3">The sequence shown here is derived from an EMBL/GenBank/DDBJ whole genome shotgun (WGS) entry which is preliminary data.</text>
</comment>
<dbReference type="Pfam" id="PF07883">
    <property type="entry name" value="Cupin_2"/>
    <property type="match status" value="1"/>
</dbReference>
<dbReference type="InterPro" id="IPR010982">
    <property type="entry name" value="Lambda_DNA-bd_dom_sf"/>
</dbReference>
<evidence type="ECO:0000313" key="3">
    <source>
        <dbReference type="EMBL" id="MPM24972.1"/>
    </source>
</evidence>
<dbReference type="GO" id="GO:0005829">
    <property type="term" value="C:cytosol"/>
    <property type="evidence" value="ECO:0007669"/>
    <property type="project" value="TreeGrafter"/>
</dbReference>
<dbReference type="PANTHER" id="PTHR46797">
    <property type="entry name" value="HTH-TYPE TRANSCRIPTIONAL REGULATOR"/>
    <property type="match status" value="1"/>
</dbReference>
<dbReference type="SUPFAM" id="SSF47413">
    <property type="entry name" value="lambda repressor-like DNA-binding domains"/>
    <property type="match status" value="1"/>
</dbReference>
<dbReference type="Gene3D" id="2.60.120.10">
    <property type="entry name" value="Jelly Rolls"/>
    <property type="match status" value="1"/>
</dbReference>
<dbReference type="CDD" id="cd00093">
    <property type="entry name" value="HTH_XRE"/>
    <property type="match status" value="1"/>
</dbReference>
<accession>A0A644Y8M4</accession>
<dbReference type="InterPro" id="IPR011051">
    <property type="entry name" value="RmlC_Cupin_sf"/>
</dbReference>
<dbReference type="InterPro" id="IPR013096">
    <property type="entry name" value="Cupin_2"/>
</dbReference>
<dbReference type="CDD" id="cd02209">
    <property type="entry name" value="cupin_XRE_C"/>
    <property type="match status" value="1"/>
</dbReference>
<dbReference type="InterPro" id="IPR001387">
    <property type="entry name" value="Cro/C1-type_HTH"/>
</dbReference>
<dbReference type="GO" id="GO:0003700">
    <property type="term" value="F:DNA-binding transcription factor activity"/>
    <property type="evidence" value="ECO:0007669"/>
    <property type="project" value="TreeGrafter"/>
</dbReference>
<gene>
    <name evidence="3" type="ORF">SDC9_71461</name>
</gene>
<sequence length="186" mass="21160">MDIEYIGSTLKQHRVNRNMSIRDLSAISNVASSTISQIETGKNSPNLLTLKAICDALDIPVFSLFMQEDQSKIRLVRKQEQEPFIRNISNGNSIKESLIIQGKNEMYAALVVTPPNTNSGEYSHHGGEEFVFILEGNLVFDLEGHNKYSLQEHDTLYYPNYIGHRWENNSEADVKMLMVSTSPYKF</sequence>
<keyword evidence="1" id="KW-0238">DNA-binding</keyword>
<proteinExistence type="predicted"/>
<evidence type="ECO:0000256" key="1">
    <source>
        <dbReference type="ARBA" id="ARBA00023125"/>
    </source>
</evidence>
<reference evidence="3" key="1">
    <citation type="submission" date="2019-08" db="EMBL/GenBank/DDBJ databases">
        <authorList>
            <person name="Kucharzyk K."/>
            <person name="Murdoch R.W."/>
            <person name="Higgins S."/>
            <person name="Loffler F."/>
        </authorList>
    </citation>
    <scope>NUCLEOTIDE SEQUENCE</scope>
</reference>
<dbReference type="InterPro" id="IPR014710">
    <property type="entry name" value="RmlC-like_jellyroll"/>
</dbReference>
<dbReference type="Gene3D" id="1.10.260.40">
    <property type="entry name" value="lambda repressor-like DNA-binding domains"/>
    <property type="match status" value="1"/>
</dbReference>